<gene>
    <name evidence="2" type="ORF">US11_C0007G0009</name>
</gene>
<dbReference type="CDD" id="cd06223">
    <property type="entry name" value="PRTases_typeI"/>
    <property type="match status" value="1"/>
</dbReference>
<dbReference type="EMBL" id="LBRS01000007">
    <property type="protein sequence ID" value="KKQ01516.1"/>
    <property type="molecule type" value="Genomic_DNA"/>
</dbReference>
<evidence type="ECO:0000259" key="1">
    <source>
        <dbReference type="Pfam" id="PF00156"/>
    </source>
</evidence>
<dbReference type="InterPro" id="IPR029057">
    <property type="entry name" value="PRTase-like"/>
</dbReference>
<dbReference type="GO" id="GO:0016740">
    <property type="term" value="F:transferase activity"/>
    <property type="evidence" value="ECO:0007669"/>
    <property type="project" value="UniProtKB-KW"/>
</dbReference>
<dbReference type="SUPFAM" id="SSF53271">
    <property type="entry name" value="PRTase-like"/>
    <property type="match status" value="1"/>
</dbReference>
<dbReference type="InterPro" id="IPR000836">
    <property type="entry name" value="PRTase_dom"/>
</dbReference>
<dbReference type="Pfam" id="PF00156">
    <property type="entry name" value="Pribosyltran"/>
    <property type="match status" value="1"/>
</dbReference>
<dbReference type="Proteomes" id="UP000034344">
    <property type="component" value="Unassembled WGS sequence"/>
</dbReference>
<proteinExistence type="predicted"/>
<dbReference type="Gene3D" id="3.40.50.2020">
    <property type="match status" value="1"/>
</dbReference>
<dbReference type="STRING" id="1618480.US11_C0007G0009"/>
<comment type="caution">
    <text evidence="2">The sequence shown here is derived from an EMBL/GenBank/DDBJ whole genome shotgun (WGS) entry which is preliminary data.</text>
</comment>
<feature type="domain" description="Phosphoribosyltransferase" evidence="1">
    <location>
        <begin position="20"/>
        <end position="166"/>
    </location>
</feature>
<reference evidence="2 3" key="1">
    <citation type="journal article" date="2015" name="Nature">
        <title>rRNA introns, odd ribosomes, and small enigmatic genomes across a large radiation of phyla.</title>
        <authorList>
            <person name="Brown C.T."/>
            <person name="Hug L.A."/>
            <person name="Thomas B.C."/>
            <person name="Sharon I."/>
            <person name="Castelle C.J."/>
            <person name="Singh A."/>
            <person name="Wilkins M.J."/>
            <person name="Williams K.H."/>
            <person name="Banfield J.F."/>
        </authorList>
    </citation>
    <scope>NUCLEOTIDE SEQUENCE [LARGE SCALE GENOMIC DNA]</scope>
</reference>
<dbReference type="Gene3D" id="3.30.1310.20">
    <property type="entry name" value="PRTase-like"/>
    <property type="match status" value="1"/>
</dbReference>
<organism evidence="2 3">
    <name type="scientific">Candidatus Roizmanbacteria bacterium GW2011_GWA2_36_23</name>
    <dbReference type="NCBI Taxonomy" id="1618480"/>
    <lineage>
        <taxon>Bacteria</taxon>
        <taxon>Candidatus Roizmaniibacteriota</taxon>
    </lineage>
</organism>
<accession>A0A0G0HC73</accession>
<sequence>MKFKDREEAAYQLLQILRNHEAIQKNIKKVVVVSLLRGGVVVGNILARGLSRPHLLLASLKIPSPHNPELGIGALCFDIIYLEPAIVSPLELTQQQIKQQIKITENKFKQYKQIFSLKKTDFKKKAKNKIVLLVDDGIATGSTIRAAALFLKKTGVDQIFIAAPVAPADFDSRGFNGLYILHNEDGFSSVSQFYENFPQISNEEVKKILYT</sequence>
<protein>
    <submittedName>
        <fullName evidence="2">Phosphoribosyl transferase domain protein</fullName>
    </submittedName>
</protein>
<evidence type="ECO:0000313" key="2">
    <source>
        <dbReference type="EMBL" id="KKQ01516.1"/>
    </source>
</evidence>
<dbReference type="AlphaFoldDB" id="A0A0G0HC73"/>
<name>A0A0G0HC73_9BACT</name>
<evidence type="ECO:0000313" key="3">
    <source>
        <dbReference type="Proteomes" id="UP000034344"/>
    </source>
</evidence>
<keyword evidence="2" id="KW-0808">Transferase</keyword>